<feature type="compositionally biased region" description="Basic and acidic residues" evidence="1">
    <location>
        <begin position="362"/>
        <end position="375"/>
    </location>
</feature>
<dbReference type="Proteomes" id="UP000814243">
    <property type="component" value="Unassembled WGS sequence"/>
</dbReference>
<organism evidence="2 3">
    <name type="scientific">Spodoptera exigua</name>
    <name type="common">Beet armyworm</name>
    <name type="synonym">Noctua fulgens</name>
    <dbReference type="NCBI Taxonomy" id="7107"/>
    <lineage>
        <taxon>Eukaryota</taxon>
        <taxon>Metazoa</taxon>
        <taxon>Ecdysozoa</taxon>
        <taxon>Arthropoda</taxon>
        <taxon>Hexapoda</taxon>
        <taxon>Insecta</taxon>
        <taxon>Pterygota</taxon>
        <taxon>Neoptera</taxon>
        <taxon>Endopterygota</taxon>
        <taxon>Lepidoptera</taxon>
        <taxon>Glossata</taxon>
        <taxon>Ditrysia</taxon>
        <taxon>Noctuoidea</taxon>
        <taxon>Noctuidae</taxon>
        <taxon>Amphipyrinae</taxon>
        <taxon>Spodoptera</taxon>
    </lineage>
</organism>
<evidence type="ECO:0000313" key="2">
    <source>
        <dbReference type="EMBL" id="KAH9630973.1"/>
    </source>
</evidence>
<dbReference type="EMBL" id="JACEFF010000792">
    <property type="protein sequence ID" value="KAH9630973.1"/>
    <property type="molecule type" value="Genomic_DNA"/>
</dbReference>
<feature type="region of interest" description="Disordered" evidence="1">
    <location>
        <begin position="216"/>
        <end position="237"/>
    </location>
</feature>
<dbReference type="AlphaFoldDB" id="A0A922M6A8"/>
<protein>
    <submittedName>
        <fullName evidence="2">Uncharacterized protein</fullName>
    </submittedName>
</protein>
<feature type="compositionally biased region" description="Low complexity" evidence="1">
    <location>
        <begin position="263"/>
        <end position="277"/>
    </location>
</feature>
<proteinExistence type="predicted"/>
<feature type="region of interest" description="Disordered" evidence="1">
    <location>
        <begin position="263"/>
        <end position="332"/>
    </location>
</feature>
<feature type="region of interest" description="Disordered" evidence="1">
    <location>
        <begin position="362"/>
        <end position="385"/>
    </location>
</feature>
<feature type="compositionally biased region" description="Basic residues" evidence="1">
    <location>
        <begin position="376"/>
        <end position="385"/>
    </location>
</feature>
<feature type="compositionally biased region" description="Low complexity" evidence="1">
    <location>
        <begin position="135"/>
        <end position="145"/>
    </location>
</feature>
<sequence>MLVRQVFHKSVSQTCCVRESASALGSLIACVRDSTHMCLNVSTPKDFTAALDLYKDDLILTCDKVDEFVGEYAIRCEEILNSFVNMSANTRKAPKKQMKKRSLGTLNRSSMKNDAEARLSMYSLDTLRLNLHPKSSSSRDNQSSSVKNRSAKEAPSSSKCGLTYDEKPVETAKCPKRSRRPLMRDPHAGRPKAPKPIRENDIRTMVEAVGTVMRVESHKSRGESPLGGDSAAQGGRRAAGRAVARALAAPCVRPLSPAAAASLFAPPTVTPRTPRTPLASQQRHSPRPFHTPRNSHDPHSFRAKTKAQSPKIKKRTEEEKSKRPLNLITSVKETTSGIKNNLEPQDMMPVCKIQCAMKKDLKLEEAKQSARESSKKSPKKQRPVT</sequence>
<dbReference type="PROSITE" id="PS51257">
    <property type="entry name" value="PROKAR_LIPOPROTEIN"/>
    <property type="match status" value="1"/>
</dbReference>
<feature type="compositionally biased region" description="Basic residues" evidence="1">
    <location>
        <begin position="92"/>
        <end position="102"/>
    </location>
</feature>
<reference evidence="2" key="1">
    <citation type="journal article" date="2021" name="G3 (Bethesda)">
        <title>Genome and transcriptome analysis of the beet armyworm Spodoptera exigua reveals targets for pest control. .</title>
        <authorList>
            <person name="Simon S."/>
            <person name="Breeschoten T."/>
            <person name="Jansen H.J."/>
            <person name="Dirks R.P."/>
            <person name="Schranz M.E."/>
            <person name="Ros V.I.D."/>
        </authorList>
    </citation>
    <scope>NUCLEOTIDE SEQUENCE</scope>
    <source>
        <strain evidence="2">TB_SE_WUR_2020</strain>
    </source>
</reference>
<feature type="region of interest" description="Disordered" evidence="1">
    <location>
        <begin position="131"/>
        <end position="198"/>
    </location>
</feature>
<accession>A0A922M6A8</accession>
<gene>
    <name evidence="2" type="ORF">HF086_013512</name>
</gene>
<feature type="compositionally biased region" description="Low complexity" evidence="1">
    <location>
        <begin position="227"/>
        <end position="237"/>
    </location>
</feature>
<comment type="caution">
    <text evidence="2">The sequence shown here is derived from an EMBL/GenBank/DDBJ whole genome shotgun (WGS) entry which is preliminary data.</text>
</comment>
<evidence type="ECO:0000313" key="3">
    <source>
        <dbReference type="Proteomes" id="UP000814243"/>
    </source>
</evidence>
<feature type="region of interest" description="Disordered" evidence="1">
    <location>
        <begin position="90"/>
        <end position="110"/>
    </location>
</feature>
<name>A0A922M6A8_SPOEX</name>
<evidence type="ECO:0000256" key="1">
    <source>
        <dbReference type="SAM" id="MobiDB-lite"/>
    </source>
</evidence>